<feature type="signal peptide" evidence="1">
    <location>
        <begin position="1"/>
        <end position="32"/>
    </location>
</feature>
<proteinExistence type="predicted"/>
<dbReference type="PROSITE" id="PS51257">
    <property type="entry name" value="PROKAR_LIPOPROTEIN"/>
    <property type="match status" value="1"/>
</dbReference>
<sequence length="81" mass="9477">MNPRNFMAPGAAFTMACVLLVYTRSSIHSARGQANPLTEIVKTTREWRTCTKTWFVMRVHWSRVTCSMHRRIGRKWIVPCH</sequence>
<evidence type="ECO:0000256" key="1">
    <source>
        <dbReference type="SAM" id="SignalP"/>
    </source>
</evidence>
<reference evidence="2" key="1">
    <citation type="submission" date="2019-05" db="EMBL/GenBank/DDBJ databases">
        <authorList>
            <person name="Piombo E."/>
        </authorList>
    </citation>
    <scope>NUCLEOTIDE SEQUENCE</scope>
    <source>
        <strain evidence="2">C2S</strain>
    </source>
</reference>
<keyword evidence="1" id="KW-0732">Signal</keyword>
<dbReference type="EMBL" id="CABFJX010000396">
    <property type="protein sequence ID" value="VTT79289.1"/>
    <property type="molecule type" value="Genomic_DNA"/>
</dbReference>
<protein>
    <recommendedName>
        <fullName evidence="4">Secreted protein</fullName>
    </recommendedName>
</protein>
<organism evidence="2 3">
    <name type="scientific">Fusarium fujikuroi</name>
    <name type="common">Bakanae and foot rot disease fungus</name>
    <name type="synonym">Gibberella fujikuroi</name>
    <dbReference type="NCBI Taxonomy" id="5127"/>
    <lineage>
        <taxon>Eukaryota</taxon>
        <taxon>Fungi</taxon>
        <taxon>Dikarya</taxon>
        <taxon>Ascomycota</taxon>
        <taxon>Pezizomycotina</taxon>
        <taxon>Sordariomycetes</taxon>
        <taxon>Hypocreomycetidae</taxon>
        <taxon>Hypocreales</taxon>
        <taxon>Nectriaceae</taxon>
        <taxon>Fusarium</taxon>
        <taxon>Fusarium fujikuroi species complex</taxon>
    </lineage>
</organism>
<feature type="chain" id="PRO_5040375971" description="Secreted protein" evidence="1">
    <location>
        <begin position="33"/>
        <end position="81"/>
    </location>
</feature>
<comment type="caution">
    <text evidence="2">The sequence shown here is derived from an EMBL/GenBank/DDBJ whole genome shotgun (WGS) entry which is preliminary data.</text>
</comment>
<name>A0A9Q9RUB5_FUSFU</name>
<gene>
    <name evidence="2" type="ORF">C2S_2406</name>
</gene>
<evidence type="ECO:0008006" key="4">
    <source>
        <dbReference type="Google" id="ProtNLM"/>
    </source>
</evidence>
<dbReference type="AlphaFoldDB" id="A0A9Q9RUB5"/>
<evidence type="ECO:0000313" key="3">
    <source>
        <dbReference type="Proteomes" id="UP000760494"/>
    </source>
</evidence>
<evidence type="ECO:0000313" key="2">
    <source>
        <dbReference type="EMBL" id="VTT79289.1"/>
    </source>
</evidence>
<dbReference type="Proteomes" id="UP000760494">
    <property type="component" value="Unassembled WGS sequence"/>
</dbReference>
<accession>A0A9Q9RUB5</accession>